<gene>
    <name evidence="5" type="ORF">ENJ10_02890</name>
</gene>
<dbReference type="GO" id="GO:0003700">
    <property type="term" value="F:DNA-binding transcription factor activity"/>
    <property type="evidence" value="ECO:0007669"/>
    <property type="project" value="InterPro"/>
</dbReference>
<dbReference type="GO" id="GO:0043565">
    <property type="term" value="F:sequence-specific DNA binding"/>
    <property type="evidence" value="ECO:0007669"/>
    <property type="project" value="InterPro"/>
</dbReference>
<protein>
    <submittedName>
        <fullName evidence="5">AraC family transcriptional regulator</fullName>
    </submittedName>
</protein>
<dbReference type="Pfam" id="PF12833">
    <property type="entry name" value="HTH_18"/>
    <property type="match status" value="1"/>
</dbReference>
<dbReference type="EMBL" id="DRLD01000071">
    <property type="protein sequence ID" value="HED09609.1"/>
    <property type="molecule type" value="Genomic_DNA"/>
</dbReference>
<evidence type="ECO:0000256" key="1">
    <source>
        <dbReference type="ARBA" id="ARBA00023015"/>
    </source>
</evidence>
<dbReference type="Pfam" id="PF22200">
    <property type="entry name" value="ExsA_N"/>
    <property type="match status" value="1"/>
</dbReference>
<dbReference type="InterPro" id="IPR054015">
    <property type="entry name" value="ExsA-like_N"/>
</dbReference>
<organism evidence="5">
    <name type="scientific">Caldithrix abyssi</name>
    <dbReference type="NCBI Taxonomy" id="187145"/>
    <lineage>
        <taxon>Bacteria</taxon>
        <taxon>Pseudomonadati</taxon>
        <taxon>Calditrichota</taxon>
        <taxon>Calditrichia</taxon>
        <taxon>Calditrichales</taxon>
        <taxon>Calditrichaceae</taxon>
        <taxon>Caldithrix</taxon>
    </lineage>
</organism>
<comment type="caution">
    <text evidence="5">The sequence shown here is derived from an EMBL/GenBank/DDBJ whole genome shotgun (WGS) entry which is preliminary data.</text>
</comment>
<accession>A0A7V1LKD3</accession>
<reference evidence="5" key="1">
    <citation type="journal article" date="2020" name="mSystems">
        <title>Genome- and Community-Level Interaction Insights into Carbon Utilization and Element Cycling Functions of Hydrothermarchaeota in Hydrothermal Sediment.</title>
        <authorList>
            <person name="Zhou Z."/>
            <person name="Liu Y."/>
            <person name="Xu W."/>
            <person name="Pan J."/>
            <person name="Luo Z.H."/>
            <person name="Li M."/>
        </authorList>
    </citation>
    <scope>NUCLEOTIDE SEQUENCE [LARGE SCALE GENOMIC DNA]</scope>
    <source>
        <strain evidence="5">HyVt-456</strain>
    </source>
</reference>
<dbReference type="SMART" id="SM00342">
    <property type="entry name" value="HTH_ARAC"/>
    <property type="match status" value="1"/>
</dbReference>
<dbReference type="InterPro" id="IPR018060">
    <property type="entry name" value="HTH_AraC"/>
</dbReference>
<evidence type="ECO:0000313" key="5">
    <source>
        <dbReference type="EMBL" id="HED09609.1"/>
    </source>
</evidence>
<dbReference type="Proteomes" id="UP000886005">
    <property type="component" value="Unassembled WGS sequence"/>
</dbReference>
<keyword evidence="3" id="KW-0804">Transcription</keyword>
<evidence type="ECO:0000256" key="3">
    <source>
        <dbReference type="ARBA" id="ARBA00023163"/>
    </source>
</evidence>
<keyword evidence="1" id="KW-0805">Transcription regulation</keyword>
<name>A0A7V1LKD3_CALAY</name>
<dbReference type="PANTHER" id="PTHR46796:SF2">
    <property type="entry name" value="TRANSCRIPTIONAL REGULATORY PROTEIN"/>
    <property type="match status" value="1"/>
</dbReference>
<sequence length="285" mass="32707">MNTFTLPDDFSPGHRQQPPRIAVEDYFSTGSGQSLKIHLRYPLFSFLREGRKSVFYPAGHTHIINDHFLMLPAHRCIMTEKQTGPQRYHSILFYFSPQLLASLDISRGRPPAPSHGALPLAIAYDDYLRRFAESLLHAPADEAFLTIKLEELLHYLQRRFPEQLTAFLHQALPPGENLLRETVKKNVSTGLSVEELAFLCHMSPATFRRHFKRLYGMPPREWLKRERMKLAARAMASEGKSPSQIYGELGFATPSAFGRAFRRHFGQTPGQYRRQMSDAEHNLSD</sequence>
<proteinExistence type="predicted"/>
<evidence type="ECO:0000256" key="2">
    <source>
        <dbReference type="ARBA" id="ARBA00023125"/>
    </source>
</evidence>
<dbReference type="InterPro" id="IPR050204">
    <property type="entry name" value="AraC_XylS_family_regulators"/>
</dbReference>
<dbReference type="Gene3D" id="1.10.10.60">
    <property type="entry name" value="Homeodomain-like"/>
    <property type="match status" value="2"/>
</dbReference>
<keyword evidence="2" id="KW-0238">DNA-binding</keyword>
<dbReference type="InterPro" id="IPR009057">
    <property type="entry name" value="Homeodomain-like_sf"/>
</dbReference>
<dbReference type="PROSITE" id="PS01124">
    <property type="entry name" value="HTH_ARAC_FAMILY_2"/>
    <property type="match status" value="1"/>
</dbReference>
<evidence type="ECO:0000259" key="4">
    <source>
        <dbReference type="PROSITE" id="PS01124"/>
    </source>
</evidence>
<dbReference type="SUPFAM" id="SSF46689">
    <property type="entry name" value="Homeodomain-like"/>
    <property type="match status" value="2"/>
</dbReference>
<dbReference type="PANTHER" id="PTHR46796">
    <property type="entry name" value="HTH-TYPE TRANSCRIPTIONAL ACTIVATOR RHAS-RELATED"/>
    <property type="match status" value="1"/>
</dbReference>
<feature type="domain" description="HTH araC/xylS-type" evidence="4">
    <location>
        <begin position="177"/>
        <end position="275"/>
    </location>
</feature>
<dbReference type="AlphaFoldDB" id="A0A7V1LKD3"/>